<dbReference type="InterPro" id="IPR036097">
    <property type="entry name" value="HisK_dim/P_sf"/>
</dbReference>
<protein>
    <recommendedName>
        <fullName evidence="3">histidine kinase</fullName>
        <ecNumber evidence="3">2.7.13.3</ecNumber>
    </recommendedName>
</protein>
<dbReference type="RefSeq" id="WP_260997914.1">
    <property type="nucleotide sequence ID" value="NZ_CP054475.1"/>
</dbReference>
<gene>
    <name evidence="12" type="ORF">HUF19_18175</name>
</gene>
<dbReference type="InterPro" id="IPR004358">
    <property type="entry name" value="Sig_transdc_His_kin-like_C"/>
</dbReference>
<organism evidence="12 13">
    <name type="scientific">Thalassolituus hydrocarboniclasticus</name>
    <dbReference type="NCBI Taxonomy" id="2742796"/>
    <lineage>
        <taxon>Bacteria</taxon>
        <taxon>Pseudomonadati</taxon>
        <taxon>Pseudomonadota</taxon>
        <taxon>Gammaproteobacteria</taxon>
        <taxon>Oceanospirillales</taxon>
        <taxon>Oceanospirillaceae</taxon>
        <taxon>Thalassolituus</taxon>
    </lineage>
</organism>
<keyword evidence="5" id="KW-0808">Transferase</keyword>
<dbReference type="SUPFAM" id="SSF47384">
    <property type="entry name" value="Homodimeric domain of signal transducing histidine kinase"/>
    <property type="match status" value="1"/>
</dbReference>
<reference evidence="13" key="1">
    <citation type="submission" date="2020-06" db="EMBL/GenBank/DDBJ databases">
        <title>Thalassolituus marinus alknpb1M-1, a hydrocarbon-degrading bacterium isolated from the deep-sea overlying water using an in-situ strategy from the South China Sea basin.</title>
        <authorList>
            <person name="Dong C."/>
            <person name="Chen Y."/>
            <person name="Shao Z."/>
        </authorList>
    </citation>
    <scope>NUCLEOTIDE SEQUENCE [LARGE SCALE GENOMIC DNA]</scope>
    <source>
        <strain evidence="13">alknpb1M-1</strain>
    </source>
</reference>
<evidence type="ECO:0000256" key="9">
    <source>
        <dbReference type="ARBA" id="ARBA00023136"/>
    </source>
</evidence>
<evidence type="ECO:0000256" key="6">
    <source>
        <dbReference type="ARBA" id="ARBA00022692"/>
    </source>
</evidence>
<dbReference type="PANTHER" id="PTHR45436">
    <property type="entry name" value="SENSOR HISTIDINE KINASE YKOH"/>
    <property type="match status" value="1"/>
</dbReference>
<dbReference type="Gene3D" id="3.30.565.10">
    <property type="entry name" value="Histidine kinase-like ATPase, C-terminal domain"/>
    <property type="match status" value="1"/>
</dbReference>
<dbReference type="Proteomes" id="UP001065322">
    <property type="component" value="Chromosome"/>
</dbReference>
<dbReference type="EMBL" id="CP054475">
    <property type="protein sequence ID" value="UXD89241.1"/>
    <property type="molecule type" value="Genomic_DNA"/>
</dbReference>
<keyword evidence="6 10" id="KW-0812">Transmembrane</keyword>
<feature type="transmembrane region" description="Helical" evidence="10">
    <location>
        <begin position="12"/>
        <end position="31"/>
    </location>
</feature>
<dbReference type="Pfam" id="PF02518">
    <property type="entry name" value="HATPase_c"/>
    <property type="match status" value="1"/>
</dbReference>
<dbReference type="PROSITE" id="PS50109">
    <property type="entry name" value="HIS_KIN"/>
    <property type="match status" value="1"/>
</dbReference>
<sequence>MISLQHQLRRQWLLTLLLLMLPLLWLADYGVRQLTTHTVLSRLQHDADSLIAALTQDTQGNWQVDDSRLGALYQRVYSGHYFAIRDQQGTDLRSRSLWDKEPPAIQLASGDIRHWQQPGIQGDRLDEQWLSQAQGIRVQNHDFTLWVAEDIAPLQSELNRYRLAALALLVFALLALMLIQRRQLSRAFARLEPLQQQLRELRFGERDGLNAAAGQYPQEVQPLAEEIDRLLSLLQQRVSRSRNALGNLAHEMKRPLQQLQLLAEQLDPQHQQQQREALQRLRQLVERELKRARIVGMSSPGRQTRLSEDLPPLLQVLQQLYPQTSIRAQFDHSVVLPQDRDDMLELLGNLLDNACKYAAGEILLNVRHDDKEWLISVCDQGPGIAAEARQQLLLRGTRLDEAGAGGSGLGLAMVSDIVSSYGGRLQLQANQPQGLCVIVTLPATAGR</sequence>
<comment type="catalytic activity">
    <reaction evidence="1">
        <text>ATP + protein L-histidine = ADP + protein N-phospho-L-histidine.</text>
        <dbReference type="EC" id="2.7.13.3"/>
    </reaction>
</comment>
<feature type="domain" description="Histidine kinase" evidence="11">
    <location>
        <begin position="247"/>
        <end position="445"/>
    </location>
</feature>
<comment type="subcellular location">
    <subcellularLocation>
        <location evidence="2">Membrane</location>
    </subcellularLocation>
</comment>
<keyword evidence="13" id="KW-1185">Reference proteome</keyword>
<dbReference type="InterPro" id="IPR003594">
    <property type="entry name" value="HATPase_dom"/>
</dbReference>
<feature type="transmembrane region" description="Helical" evidence="10">
    <location>
        <begin position="161"/>
        <end position="179"/>
    </location>
</feature>
<evidence type="ECO:0000256" key="1">
    <source>
        <dbReference type="ARBA" id="ARBA00000085"/>
    </source>
</evidence>
<evidence type="ECO:0000256" key="8">
    <source>
        <dbReference type="ARBA" id="ARBA00022989"/>
    </source>
</evidence>
<keyword evidence="7 12" id="KW-0418">Kinase</keyword>
<dbReference type="PRINTS" id="PR00344">
    <property type="entry name" value="BCTRLSENSOR"/>
</dbReference>
<accession>A0ABY6ADU8</accession>
<dbReference type="GO" id="GO:0016301">
    <property type="term" value="F:kinase activity"/>
    <property type="evidence" value="ECO:0007669"/>
    <property type="project" value="UniProtKB-KW"/>
</dbReference>
<evidence type="ECO:0000313" key="13">
    <source>
        <dbReference type="Proteomes" id="UP001065322"/>
    </source>
</evidence>
<evidence type="ECO:0000256" key="5">
    <source>
        <dbReference type="ARBA" id="ARBA00022679"/>
    </source>
</evidence>
<dbReference type="InterPro" id="IPR036890">
    <property type="entry name" value="HATPase_C_sf"/>
</dbReference>
<evidence type="ECO:0000256" key="7">
    <source>
        <dbReference type="ARBA" id="ARBA00022777"/>
    </source>
</evidence>
<dbReference type="SUPFAM" id="SSF55874">
    <property type="entry name" value="ATPase domain of HSP90 chaperone/DNA topoisomerase II/histidine kinase"/>
    <property type="match status" value="1"/>
</dbReference>
<evidence type="ECO:0000256" key="4">
    <source>
        <dbReference type="ARBA" id="ARBA00022553"/>
    </source>
</evidence>
<dbReference type="InterPro" id="IPR005467">
    <property type="entry name" value="His_kinase_dom"/>
</dbReference>
<name>A0ABY6ADU8_9GAMM</name>
<evidence type="ECO:0000256" key="2">
    <source>
        <dbReference type="ARBA" id="ARBA00004370"/>
    </source>
</evidence>
<dbReference type="SMART" id="SM00387">
    <property type="entry name" value="HATPase_c"/>
    <property type="match status" value="1"/>
</dbReference>
<evidence type="ECO:0000256" key="3">
    <source>
        <dbReference type="ARBA" id="ARBA00012438"/>
    </source>
</evidence>
<proteinExistence type="predicted"/>
<dbReference type="InterPro" id="IPR050428">
    <property type="entry name" value="TCS_sensor_his_kinase"/>
</dbReference>
<keyword evidence="9 10" id="KW-0472">Membrane</keyword>
<keyword evidence="8 10" id="KW-1133">Transmembrane helix</keyword>
<dbReference type="EC" id="2.7.13.3" evidence="3"/>
<keyword evidence="4" id="KW-0597">Phosphoprotein</keyword>
<evidence type="ECO:0000256" key="10">
    <source>
        <dbReference type="SAM" id="Phobius"/>
    </source>
</evidence>
<evidence type="ECO:0000259" key="11">
    <source>
        <dbReference type="PROSITE" id="PS50109"/>
    </source>
</evidence>
<dbReference type="PANTHER" id="PTHR45436:SF5">
    <property type="entry name" value="SENSOR HISTIDINE KINASE TRCS"/>
    <property type="match status" value="1"/>
</dbReference>
<evidence type="ECO:0000313" key="12">
    <source>
        <dbReference type="EMBL" id="UXD89241.1"/>
    </source>
</evidence>
<dbReference type="Gene3D" id="1.10.287.130">
    <property type="match status" value="1"/>
</dbReference>